<keyword evidence="13 19" id="KW-0472">Membrane</keyword>
<feature type="domain" description="Cytochrome oxidase subunit II copper A binding" evidence="20">
    <location>
        <begin position="105"/>
        <end position="217"/>
    </location>
</feature>
<keyword evidence="6 17" id="KW-0812">Transmembrane</keyword>
<evidence type="ECO:0000256" key="1">
    <source>
        <dbReference type="ARBA" id="ARBA00004141"/>
    </source>
</evidence>
<keyword evidence="7 16" id="KW-0479">Metal-binding</keyword>
<dbReference type="Pfam" id="PF00034">
    <property type="entry name" value="Cytochrom_C"/>
    <property type="match status" value="1"/>
</dbReference>
<dbReference type="Gene3D" id="2.60.40.420">
    <property type="entry name" value="Cupredoxins - blue copper proteins"/>
    <property type="match status" value="1"/>
</dbReference>
<protein>
    <recommendedName>
        <fullName evidence="18">Cytochrome c oxidase subunit 2</fullName>
        <ecNumber evidence="18">7.1.1.9</ecNumber>
    </recommendedName>
</protein>
<dbReference type="InterPro" id="IPR036909">
    <property type="entry name" value="Cyt_c-like_dom_sf"/>
</dbReference>
<feature type="domain" description="Cytochrome c" evidence="22">
    <location>
        <begin position="232"/>
        <end position="322"/>
    </location>
</feature>
<dbReference type="STRING" id="632773.BBEV_1940"/>
<evidence type="ECO:0000256" key="8">
    <source>
        <dbReference type="ARBA" id="ARBA00022967"/>
    </source>
</evidence>
<dbReference type="EMBL" id="CP012502">
    <property type="protein sequence ID" value="AOM83301.1"/>
    <property type="molecule type" value="Genomic_DNA"/>
</dbReference>
<comment type="subcellular location">
    <subcellularLocation>
        <location evidence="17">Cell membrane</location>
        <topology evidence="17">Multi-pass membrane protein</topology>
    </subcellularLocation>
    <subcellularLocation>
        <location evidence="1">Membrane</location>
        <topology evidence="1">Multi-pass membrane protein</topology>
    </subcellularLocation>
</comment>
<evidence type="ECO:0000313" key="24">
    <source>
        <dbReference type="Proteomes" id="UP000094463"/>
    </source>
</evidence>
<comment type="cofactor">
    <cofactor evidence="18">
        <name>Cu cation</name>
        <dbReference type="ChEBI" id="CHEBI:23378"/>
    </cofactor>
    <text evidence="18">Binds a copper A center.</text>
</comment>
<keyword evidence="3 17" id="KW-0813">Transport</keyword>
<dbReference type="InterPro" id="IPR008972">
    <property type="entry name" value="Cupredoxin"/>
</dbReference>
<comment type="function">
    <text evidence="14 18">Subunits I and II form the functional core of the enzyme complex. Electrons originating in cytochrome c are transferred via heme a and Cu(A) to the binuclear center formed by heme a3 and Cu(B).</text>
</comment>
<evidence type="ECO:0000256" key="4">
    <source>
        <dbReference type="ARBA" id="ARBA00022617"/>
    </source>
</evidence>
<dbReference type="GO" id="GO:0005507">
    <property type="term" value="F:copper ion binding"/>
    <property type="evidence" value="ECO:0007669"/>
    <property type="project" value="InterPro"/>
</dbReference>
<dbReference type="PANTHER" id="PTHR22888:SF10">
    <property type="entry name" value="CYTOCHROME C OXIDASE SUBUNIT 2"/>
    <property type="match status" value="1"/>
</dbReference>
<evidence type="ECO:0000256" key="13">
    <source>
        <dbReference type="ARBA" id="ARBA00023136"/>
    </source>
</evidence>
<dbReference type="GO" id="GO:0005886">
    <property type="term" value="C:plasma membrane"/>
    <property type="evidence" value="ECO:0007669"/>
    <property type="project" value="UniProtKB-SubCell"/>
</dbReference>
<keyword evidence="8" id="KW-1278">Translocase</keyword>
<dbReference type="PATRIC" id="fig|632773.3.peg.2031"/>
<evidence type="ECO:0000256" key="9">
    <source>
        <dbReference type="ARBA" id="ARBA00022982"/>
    </source>
</evidence>
<evidence type="ECO:0000256" key="15">
    <source>
        <dbReference type="ARBA" id="ARBA00047816"/>
    </source>
</evidence>
<organism evidence="23 24">
    <name type="scientific">Salisediminibacterium beveridgei</name>
    <dbReference type="NCBI Taxonomy" id="632773"/>
    <lineage>
        <taxon>Bacteria</taxon>
        <taxon>Bacillati</taxon>
        <taxon>Bacillota</taxon>
        <taxon>Bacilli</taxon>
        <taxon>Bacillales</taxon>
        <taxon>Bacillaceae</taxon>
        <taxon>Salisediminibacterium</taxon>
    </lineage>
</organism>
<dbReference type="InterPro" id="IPR045187">
    <property type="entry name" value="CcO_II"/>
</dbReference>
<evidence type="ECO:0000259" key="20">
    <source>
        <dbReference type="PROSITE" id="PS50857"/>
    </source>
</evidence>
<evidence type="ECO:0000256" key="5">
    <source>
        <dbReference type="ARBA" id="ARBA00022660"/>
    </source>
</evidence>
<dbReference type="PANTHER" id="PTHR22888">
    <property type="entry name" value="CYTOCHROME C OXIDASE, SUBUNIT II"/>
    <property type="match status" value="1"/>
</dbReference>
<evidence type="ECO:0000256" key="6">
    <source>
        <dbReference type="ARBA" id="ARBA00022692"/>
    </source>
</evidence>
<reference evidence="23 24" key="1">
    <citation type="submission" date="2015-08" db="EMBL/GenBank/DDBJ databases">
        <title>The complete genome sequence of Bacillus beveridgei MLTeJB.</title>
        <authorList>
            <person name="Hanson T.E."/>
            <person name="Mesa C."/>
            <person name="Basesman S.M."/>
            <person name="Oremland R.S."/>
        </authorList>
    </citation>
    <scope>NUCLEOTIDE SEQUENCE [LARGE SCALE GENOMIC DNA]</scope>
    <source>
        <strain evidence="23 24">MLTeJB</strain>
    </source>
</reference>
<keyword evidence="10 19" id="KW-1133">Transmembrane helix</keyword>
<sequence>MENLSALDPQGPVADMQYSLIALSLYIMIFVLVVVFLIYIFVLIKFRERPGDTHIPKQVHGNRTLEIIWTTIPIILLLMLAVPNVMDTFTLANTSVMTEEEEEEMDHVHIEVIAHQFWWEFNYPDHDIVAGQDMYIPTDTRIIISLESEDVQHSFWVPALAGKQDNVPGITNEMWFEAPNEGVYMGKCTELCGPSHWLMDFKVVAVDPDAFDQWAENMAEPSETATHPEEGTVAADGREVFQDSCISCHAVGEDGGATGPNLTNFGERQVIAGYLEYNEENLENWLRDTQEYKPGADMPSYSQEQIDDEEMAALIEYLNGLKILD</sequence>
<evidence type="ECO:0000256" key="10">
    <source>
        <dbReference type="ARBA" id="ARBA00022989"/>
    </source>
</evidence>
<dbReference type="EC" id="7.1.1.9" evidence="18"/>
<evidence type="ECO:0000256" key="17">
    <source>
        <dbReference type="RuleBase" id="RU000456"/>
    </source>
</evidence>
<feature type="domain" description="Cytochrome oxidase subunit II transmembrane region profile" evidence="21">
    <location>
        <begin position="1"/>
        <end position="95"/>
    </location>
</feature>
<keyword evidence="11 16" id="KW-0408">Iron</keyword>
<evidence type="ECO:0000256" key="7">
    <source>
        <dbReference type="ARBA" id="ARBA00022723"/>
    </source>
</evidence>
<name>A0A1D7QWB2_9BACI</name>
<evidence type="ECO:0000256" key="12">
    <source>
        <dbReference type="ARBA" id="ARBA00023008"/>
    </source>
</evidence>
<comment type="catalytic activity">
    <reaction evidence="15 18">
        <text>4 Fe(II)-[cytochrome c] + O2 + 8 H(+)(in) = 4 Fe(III)-[cytochrome c] + 2 H2O + 4 H(+)(out)</text>
        <dbReference type="Rhea" id="RHEA:11436"/>
        <dbReference type="Rhea" id="RHEA-COMP:10350"/>
        <dbReference type="Rhea" id="RHEA-COMP:14399"/>
        <dbReference type="ChEBI" id="CHEBI:15377"/>
        <dbReference type="ChEBI" id="CHEBI:15378"/>
        <dbReference type="ChEBI" id="CHEBI:15379"/>
        <dbReference type="ChEBI" id="CHEBI:29033"/>
        <dbReference type="ChEBI" id="CHEBI:29034"/>
        <dbReference type="EC" id="7.1.1.9"/>
    </reaction>
</comment>
<dbReference type="GO" id="GO:0020037">
    <property type="term" value="F:heme binding"/>
    <property type="evidence" value="ECO:0007669"/>
    <property type="project" value="InterPro"/>
</dbReference>
<dbReference type="InterPro" id="IPR001505">
    <property type="entry name" value="Copper_CuA"/>
</dbReference>
<keyword evidence="9 17" id="KW-0249">Electron transport</keyword>
<dbReference type="PROSITE" id="PS00078">
    <property type="entry name" value="COX2"/>
    <property type="match status" value="1"/>
</dbReference>
<dbReference type="PROSITE" id="PS50857">
    <property type="entry name" value="COX2_CUA"/>
    <property type="match status" value="1"/>
</dbReference>
<accession>A0A1D7QWB2</accession>
<keyword evidence="5 17" id="KW-0679">Respiratory chain</keyword>
<evidence type="ECO:0000256" key="3">
    <source>
        <dbReference type="ARBA" id="ARBA00022448"/>
    </source>
</evidence>
<dbReference type="InterPro" id="IPR011759">
    <property type="entry name" value="Cyt_c_oxidase_su2_TM_dom"/>
</dbReference>
<keyword evidence="12 18" id="KW-0186">Copper</keyword>
<dbReference type="SUPFAM" id="SSF46626">
    <property type="entry name" value="Cytochrome c"/>
    <property type="match status" value="1"/>
</dbReference>
<dbReference type="PROSITE" id="PS51007">
    <property type="entry name" value="CYTC"/>
    <property type="match status" value="1"/>
</dbReference>
<keyword evidence="24" id="KW-1185">Reference proteome</keyword>
<feature type="transmembrane region" description="Helical" evidence="19">
    <location>
        <begin position="65"/>
        <end position="86"/>
    </location>
</feature>
<dbReference type="KEGG" id="bbev:BBEV_1940"/>
<evidence type="ECO:0000313" key="23">
    <source>
        <dbReference type="EMBL" id="AOM83301.1"/>
    </source>
</evidence>
<dbReference type="SUPFAM" id="SSF49503">
    <property type="entry name" value="Cupredoxins"/>
    <property type="match status" value="1"/>
</dbReference>
<keyword evidence="4 16" id="KW-0349">Heme</keyword>
<dbReference type="GO" id="GO:0004129">
    <property type="term" value="F:cytochrome-c oxidase activity"/>
    <property type="evidence" value="ECO:0007669"/>
    <property type="project" value="UniProtKB-EC"/>
</dbReference>
<dbReference type="Proteomes" id="UP000094463">
    <property type="component" value="Chromosome"/>
</dbReference>
<dbReference type="InterPro" id="IPR014222">
    <property type="entry name" value="Cyt_c_oxidase_su2"/>
</dbReference>
<evidence type="ECO:0000259" key="22">
    <source>
        <dbReference type="PROSITE" id="PS51007"/>
    </source>
</evidence>
<gene>
    <name evidence="23" type="primary">ctaC</name>
    <name evidence="23" type="ORF">BBEV_1940</name>
</gene>
<keyword evidence="23" id="KW-0560">Oxidoreductase</keyword>
<evidence type="ECO:0000256" key="19">
    <source>
        <dbReference type="SAM" id="Phobius"/>
    </source>
</evidence>
<dbReference type="InterPro" id="IPR009056">
    <property type="entry name" value="Cyt_c-like_dom"/>
</dbReference>
<dbReference type="GO" id="GO:0042773">
    <property type="term" value="P:ATP synthesis coupled electron transport"/>
    <property type="evidence" value="ECO:0007669"/>
    <property type="project" value="TreeGrafter"/>
</dbReference>
<dbReference type="InterPro" id="IPR002429">
    <property type="entry name" value="CcO_II-like_C"/>
</dbReference>
<feature type="transmembrane region" description="Helical" evidence="19">
    <location>
        <begin position="20"/>
        <end position="44"/>
    </location>
</feature>
<dbReference type="SUPFAM" id="SSF81464">
    <property type="entry name" value="Cytochrome c oxidase subunit II-like, transmembrane region"/>
    <property type="match status" value="1"/>
</dbReference>
<dbReference type="Pfam" id="PF02790">
    <property type="entry name" value="COX2_TM"/>
    <property type="match status" value="1"/>
</dbReference>
<evidence type="ECO:0000256" key="16">
    <source>
        <dbReference type="PROSITE-ProRule" id="PRU00433"/>
    </source>
</evidence>
<evidence type="ECO:0000256" key="18">
    <source>
        <dbReference type="RuleBase" id="RU004024"/>
    </source>
</evidence>
<dbReference type="AlphaFoldDB" id="A0A1D7QWB2"/>
<dbReference type="GO" id="GO:0016491">
    <property type="term" value="F:oxidoreductase activity"/>
    <property type="evidence" value="ECO:0007669"/>
    <property type="project" value="UniProtKB-KW"/>
</dbReference>
<evidence type="ECO:0000256" key="2">
    <source>
        <dbReference type="ARBA" id="ARBA00007866"/>
    </source>
</evidence>
<dbReference type="InterPro" id="IPR036257">
    <property type="entry name" value="Cyt_c_oxidase_su2_TM_sf"/>
</dbReference>
<evidence type="ECO:0000259" key="21">
    <source>
        <dbReference type="PROSITE" id="PS50999"/>
    </source>
</evidence>
<comment type="similarity">
    <text evidence="2 17">Belongs to the cytochrome c oxidase subunit 2 family.</text>
</comment>
<dbReference type="NCBIfam" id="TIGR02866">
    <property type="entry name" value="CoxB"/>
    <property type="match status" value="1"/>
</dbReference>
<dbReference type="Pfam" id="PF00116">
    <property type="entry name" value="COX2"/>
    <property type="match status" value="1"/>
</dbReference>
<dbReference type="PROSITE" id="PS50999">
    <property type="entry name" value="COX2_TM"/>
    <property type="match status" value="1"/>
</dbReference>
<dbReference type="PRINTS" id="PR01166">
    <property type="entry name" value="CYCOXIDASEII"/>
</dbReference>
<dbReference type="Gene3D" id="1.10.287.90">
    <property type="match status" value="1"/>
</dbReference>
<evidence type="ECO:0000256" key="11">
    <source>
        <dbReference type="ARBA" id="ARBA00023004"/>
    </source>
</evidence>
<proteinExistence type="inferred from homology"/>
<evidence type="ECO:0000256" key="14">
    <source>
        <dbReference type="ARBA" id="ARBA00024688"/>
    </source>
</evidence>